<dbReference type="SUPFAM" id="SSF56672">
    <property type="entry name" value="DNA/RNA polymerases"/>
    <property type="match status" value="1"/>
</dbReference>
<gene>
    <name evidence="2" type="ORF">FOZ60_006808</name>
</gene>
<organism evidence="2 3">
    <name type="scientific">Perkinsus olseni</name>
    <name type="common">Perkinsus atlanticus</name>
    <dbReference type="NCBI Taxonomy" id="32597"/>
    <lineage>
        <taxon>Eukaryota</taxon>
        <taxon>Sar</taxon>
        <taxon>Alveolata</taxon>
        <taxon>Perkinsozoa</taxon>
        <taxon>Perkinsea</taxon>
        <taxon>Perkinsida</taxon>
        <taxon>Perkinsidae</taxon>
        <taxon>Perkinsus</taxon>
    </lineage>
</organism>
<accession>A0A7J6NMR5</accession>
<dbReference type="EMBL" id="JABANP010000274">
    <property type="protein sequence ID" value="KAF4685189.1"/>
    <property type="molecule type" value="Genomic_DNA"/>
</dbReference>
<dbReference type="Gene3D" id="3.30.420.10">
    <property type="entry name" value="Ribonuclease H-like superfamily/Ribonuclease H"/>
    <property type="match status" value="1"/>
</dbReference>
<evidence type="ECO:0000313" key="2">
    <source>
        <dbReference type="EMBL" id="KAF4685189.1"/>
    </source>
</evidence>
<sequence>MTSPTEQFATEKPAENAVAERVLRGDKYIEGLRALASVDEDLWDEVAAVLSDDTDEMRKISDLAFIAPRDMVACLEKVKTPLARSRVSKLYELCRAECGLTSVLKNAEARAENVNKVGGAGMAAEAAAAAPGPPSKRARMSVYCDTIDESSFEVLGEAAYQQCVNRFSLIYGVVDPSGLPTIEQVSAVSSQVAEGRAPYADLAVFRPKQRERLKKLKQAQWVFDDAGRLEKQVKTGVPSHAEWREAFRLFKFSCVMVGASTVAEMDRYEAVVDGLASTYRDYWSVVYEADDNLRSSLLARYKPTVQDSTWGQAFSAAADDIRYWTTHVDRVVTRVRIEESKGAASGRDQPGRVPGENARRGKDVSREVCYAYQGGAHAGLVCPDGRRHVCLKCRKDHELPRGNRDCKREKVAAKGVGRGQQRGAAAKKDEITNDVCRGKSQTEPSKLRDTGGGESRERKVYLGGLRRAYESSRFMPRGRIVEKALSRLGEDVDCLFEEETVRRARRILVVCGGSLEDAEWQTPYSPIHGRLVRLVAEALGDWDTAVCTWLTGKGCPLGINEDIEQCDIFPIDGDEEDGFIETELWEEVVHFVEAGERPRNYESAEANPLQLRKLFNAEVEKGFCEEFKTQEELRRELKGEPFVVSKVALAVKDGLDSEGNKRYRLLVDGKRSKINELIRVRERVQLPRVSDVVEDWRELTARSGRCPTDGLFGVLDFRDAFKLFPVSSSERPFNICCCDESYMLYNVLQFGFRSSPLLWARGAALFGRLGQLVLSPSGAEGRLSVYVDDPVISVVAEELWRRRQLVCLPILLWSTFNLPFSCRKGQLGGRVRWIGRELELTKEGIKVYVPKQKLRGILQMIDECLETEYVRESLLRGVCGRLCWIAQVSSQLTPFIAPLWRALRMASGKGLRAVKLPSVTMSLRFLDRVLKDCLKASEGDGEAYVVRNFPLRSSDPNEVSVVVDASPWGIGGVLLWNEVPVKYFSSEITSGDMEYLRVQPGECRFQNAMELLAILVAFRLWSKEIPQSVKIWLWSDSVVAIQSALRWRGKCERLNKLVMELAHDAAVDNRWLDVEYRHVAGHANEWADALSRRSKGAKFPKELEGCTESQCELREGDFWKFRHLSVREEADN</sequence>
<dbReference type="InterPro" id="IPR052055">
    <property type="entry name" value="Hepadnavirus_pol/RT"/>
</dbReference>
<dbReference type="OrthoDB" id="430804at2759"/>
<protein>
    <recommendedName>
        <fullName evidence="4">RNase H type-1 domain-containing protein</fullName>
    </recommendedName>
</protein>
<dbReference type="GO" id="GO:0003676">
    <property type="term" value="F:nucleic acid binding"/>
    <property type="evidence" value="ECO:0007669"/>
    <property type="project" value="InterPro"/>
</dbReference>
<dbReference type="PANTHER" id="PTHR33050:SF7">
    <property type="entry name" value="RIBONUCLEASE H"/>
    <property type="match status" value="1"/>
</dbReference>
<feature type="region of interest" description="Disordered" evidence="1">
    <location>
        <begin position="436"/>
        <end position="455"/>
    </location>
</feature>
<comment type="caution">
    <text evidence="2">The sequence shown here is derived from an EMBL/GenBank/DDBJ whole genome shotgun (WGS) entry which is preliminary data.</text>
</comment>
<dbReference type="PANTHER" id="PTHR33050">
    <property type="entry name" value="REVERSE TRANSCRIPTASE DOMAIN-CONTAINING PROTEIN"/>
    <property type="match status" value="1"/>
</dbReference>
<proteinExistence type="predicted"/>
<dbReference type="InterPro" id="IPR043502">
    <property type="entry name" value="DNA/RNA_pol_sf"/>
</dbReference>
<feature type="compositionally biased region" description="Basic and acidic residues" evidence="1">
    <location>
        <begin position="445"/>
        <end position="455"/>
    </location>
</feature>
<dbReference type="Proteomes" id="UP000541610">
    <property type="component" value="Unassembled WGS sequence"/>
</dbReference>
<dbReference type="AlphaFoldDB" id="A0A7J6NMR5"/>
<evidence type="ECO:0000313" key="3">
    <source>
        <dbReference type="Proteomes" id="UP000541610"/>
    </source>
</evidence>
<evidence type="ECO:0008006" key="4">
    <source>
        <dbReference type="Google" id="ProtNLM"/>
    </source>
</evidence>
<evidence type="ECO:0000256" key="1">
    <source>
        <dbReference type="SAM" id="MobiDB-lite"/>
    </source>
</evidence>
<name>A0A7J6NMR5_PEROL</name>
<feature type="region of interest" description="Disordered" evidence="1">
    <location>
        <begin position="340"/>
        <end position="359"/>
    </location>
</feature>
<dbReference type="InterPro" id="IPR036397">
    <property type="entry name" value="RNaseH_sf"/>
</dbReference>
<reference evidence="2 3" key="1">
    <citation type="submission" date="2020-04" db="EMBL/GenBank/DDBJ databases">
        <title>Perkinsus olseni comparative genomics.</title>
        <authorList>
            <person name="Bogema D.R."/>
        </authorList>
    </citation>
    <scope>NUCLEOTIDE SEQUENCE [LARGE SCALE GENOMIC DNA]</scope>
    <source>
        <strain evidence="2">00978-12</strain>
    </source>
</reference>